<reference evidence="1" key="1">
    <citation type="submission" date="2014-09" db="EMBL/GenBank/DDBJ databases">
        <authorList>
            <person name="Magalhaes I.L.F."/>
            <person name="Oliveira U."/>
            <person name="Santos F.R."/>
            <person name="Vidigal T.H.D.A."/>
            <person name="Brescovit A.D."/>
            <person name="Santos A.J."/>
        </authorList>
    </citation>
    <scope>NUCLEOTIDE SEQUENCE</scope>
    <source>
        <tissue evidence="1">Shoot tissue taken approximately 20 cm above the soil surface</tissue>
    </source>
</reference>
<name>A0A0A8YV96_ARUDO</name>
<organism evidence="1">
    <name type="scientific">Arundo donax</name>
    <name type="common">Giant reed</name>
    <name type="synonym">Donax arundinaceus</name>
    <dbReference type="NCBI Taxonomy" id="35708"/>
    <lineage>
        <taxon>Eukaryota</taxon>
        <taxon>Viridiplantae</taxon>
        <taxon>Streptophyta</taxon>
        <taxon>Embryophyta</taxon>
        <taxon>Tracheophyta</taxon>
        <taxon>Spermatophyta</taxon>
        <taxon>Magnoliopsida</taxon>
        <taxon>Liliopsida</taxon>
        <taxon>Poales</taxon>
        <taxon>Poaceae</taxon>
        <taxon>PACMAD clade</taxon>
        <taxon>Arundinoideae</taxon>
        <taxon>Arundineae</taxon>
        <taxon>Arundo</taxon>
    </lineage>
</organism>
<evidence type="ECO:0000313" key="1">
    <source>
        <dbReference type="EMBL" id="JAD26512.1"/>
    </source>
</evidence>
<dbReference type="EMBL" id="GBRH01271383">
    <property type="protein sequence ID" value="JAD26512.1"/>
    <property type="molecule type" value="Transcribed_RNA"/>
</dbReference>
<sequence length="34" mass="3796">MELCRTVGLKQAPSHEMSLEFMLGRPNLNGVEHA</sequence>
<accession>A0A0A8YV96</accession>
<reference evidence="1" key="2">
    <citation type="journal article" date="2015" name="Data Brief">
        <title>Shoot transcriptome of the giant reed, Arundo donax.</title>
        <authorList>
            <person name="Barrero R.A."/>
            <person name="Guerrero F.D."/>
            <person name="Moolhuijzen P."/>
            <person name="Goolsby J.A."/>
            <person name="Tidwell J."/>
            <person name="Bellgard S.E."/>
            <person name="Bellgard M.I."/>
        </authorList>
    </citation>
    <scope>NUCLEOTIDE SEQUENCE</scope>
    <source>
        <tissue evidence="1">Shoot tissue taken approximately 20 cm above the soil surface</tissue>
    </source>
</reference>
<proteinExistence type="predicted"/>
<protein>
    <submittedName>
        <fullName evidence="1">Uncharacterized protein</fullName>
    </submittedName>
</protein>
<dbReference type="AlphaFoldDB" id="A0A0A8YV96"/>